<reference evidence="2" key="1">
    <citation type="journal article" date="2023" name="Plant J.">
        <title>Genome sequences and population genomics provide insights into the demographic history, inbreeding, and mutation load of two 'living fossil' tree species of Dipteronia.</title>
        <authorList>
            <person name="Feng Y."/>
            <person name="Comes H.P."/>
            <person name="Chen J."/>
            <person name="Zhu S."/>
            <person name="Lu R."/>
            <person name="Zhang X."/>
            <person name="Li P."/>
            <person name="Qiu J."/>
            <person name="Olsen K.M."/>
            <person name="Qiu Y."/>
        </authorList>
    </citation>
    <scope>NUCLEOTIDE SEQUENCE</scope>
    <source>
        <strain evidence="2">KIB01</strain>
    </source>
</reference>
<name>A0AAD9WXM1_9ROSI</name>
<evidence type="ECO:0000313" key="2">
    <source>
        <dbReference type="EMBL" id="KAK2647041.1"/>
    </source>
</evidence>
<comment type="caution">
    <text evidence="2">The sequence shown here is derived from an EMBL/GenBank/DDBJ whole genome shotgun (WGS) entry which is preliminary data.</text>
</comment>
<dbReference type="AlphaFoldDB" id="A0AAD9WXM1"/>
<accession>A0AAD9WXM1</accession>
<keyword evidence="1" id="KW-0472">Membrane</keyword>
<keyword evidence="3" id="KW-1185">Reference proteome</keyword>
<gene>
    <name evidence="2" type="ORF">Ddye_022236</name>
</gene>
<sequence length="151" mass="16609">MAHTMAQSHETVPNITITLAQSHENISPEITESHDAAGIVGSVFEINKSHVVMTTSFEEMIEQNLQGFGWAMFFQVILIALSAFFYSEQAFISIYTDGIPTCHCINNASKHATPSTLQIFVSFLPLNGPGMKSLQRESFQNGDSNVPMHSS</sequence>
<dbReference type="EMBL" id="JANJYI010000006">
    <property type="protein sequence ID" value="KAK2647041.1"/>
    <property type="molecule type" value="Genomic_DNA"/>
</dbReference>
<protein>
    <submittedName>
        <fullName evidence="2">Uncharacterized protein</fullName>
    </submittedName>
</protein>
<feature type="transmembrane region" description="Helical" evidence="1">
    <location>
        <begin position="67"/>
        <end position="86"/>
    </location>
</feature>
<organism evidence="2 3">
    <name type="scientific">Dipteronia dyeriana</name>
    <dbReference type="NCBI Taxonomy" id="168575"/>
    <lineage>
        <taxon>Eukaryota</taxon>
        <taxon>Viridiplantae</taxon>
        <taxon>Streptophyta</taxon>
        <taxon>Embryophyta</taxon>
        <taxon>Tracheophyta</taxon>
        <taxon>Spermatophyta</taxon>
        <taxon>Magnoliopsida</taxon>
        <taxon>eudicotyledons</taxon>
        <taxon>Gunneridae</taxon>
        <taxon>Pentapetalae</taxon>
        <taxon>rosids</taxon>
        <taxon>malvids</taxon>
        <taxon>Sapindales</taxon>
        <taxon>Sapindaceae</taxon>
        <taxon>Hippocastanoideae</taxon>
        <taxon>Acereae</taxon>
        <taxon>Dipteronia</taxon>
    </lineage>
</organism>
<keyword evidence="1" id="KW-1133">Transmembrane helix</keyword>
<evidence type="ECO:0000313" key="3">
    <source>
        <dbReference type="Proteomes" id="UP001280121"/>
    </source>
</evidence>
<dbReference type="Proteomes" id="UP001280121">
    <property type="component" value="Unassembled WGS sequence"/>
</dbReference>
<proteinExistence type="predicted"/>
<evidence type="ECO:0000256" key="1">
    <source>
        <dbReference type="SAM" id="Phobius"/>
    </source>
</evidence>
<keyword evidence="1" id="KW-0812">Transmembrane</keyword>